<dbReference type="AlphaFoldDB" id="A0A8H4RYU3"/>
<dbReference type="InterPro" id="IPR056125">
    <property type="entry name" value="DUF7708"/>
</dbReference>
<evidence type="ECO:0000259" key="4">
    <source>
        <dbReference type="Pfam" id="PF24809"/>
    </source>
</evidence>
<dbReference type="Pfam" id="PF12796">
    <property type="entry name" value="Ank_2"/>
    <property type="match status" value="1"/>
</dbReference>
<dbReference type="Gene3D" id="3.40.50.300">
    <property type="entry name" value="P-loop containing nucleotide triphosphate hydrolases"/>
    <property type="match status" value="1"/>
</dbReference>
<evidence type="ECO:0000313" key="7">
    <source>
        <dbReference type="Proteomes" id="UP000566819"/>
    </source>
</evidence>
<keyword evidence="1" id="KW-0677">Repeat</keyword>
<feature type="domain" description="DUF7708" evidence="4">
    <location>
        <begin position="73"/>
        <end position="221"/>
    </location>
</feature>
<keyword evidence="7" id="KW-1185">Reference proteome</keyword>
<dbReference type="SMART" id="SM00248">
    <property type="entry name" value="ANK"/>
    <property type="match status" value="3"/>
</dbReference>
<dbReference type="Proteomes" id="UP000566819">
    <property type="component" value="Unassembled WGS sequence"/>
</dbReference>
<evidence type="ECO:0000259" key="5">
    <source>
        <dbReference type="Pfam" id="PF24883"/>
    </source>
</evidence>
<reference evidence="6 7" key="1">
    <citation type="submission" date="2020-03" db="EMBL/GenBank/DDBJ databases">
        <title>Draft Genome Sequence of Cudoniella acicularis.</title>
        <authorList>
            <person name="Buettner E."/>
            <person name="Kellner H."/>
        </authorList>
    </citation>
    <scope>NUCLEOTIDE SEQUENCE [LARGE SCALE GENOMIC DNA]</scope>
    <source>
        <strain evidence="6 7">DSM 108380</strain>
    </source>
</reference>
<dbReference type="InterPro" id="IPR054471">
    <property type="entry name" value="GPIID_WHD"/>
</dbReference>
<dbReference type="InterPro" id="IPR027417">
    <property type="entry name" value="P-loop_NTPase"/>
</dbReference>
<dbReference type="PANTHER" id="PTHR10039:SF10">
    <property type="entry name" value="NACHT DOMAIN-CONTAINING PROTEIN"/>
    <property type="match status" value="1"/>
</dbReference>
<dbReference type="Pfam" id="PF22939">
    <property type="entry name" value="WHD_GPIID"/>
    <property type="match status" value="1"/>
</dbReference>
<dbReference type="InterPro" id="IPR056884">
    <property type="entry name" value="NPHP3-like_N"/>
</dbReference>
<evidence type="ECO:0000256" key="2">
    <source>
        <dbReference type="PROSITE-ProRule" id="PRU00023"/>
    </source>
</evidence>
<dbReference type="PROSITE" id="PS50088">
    <property type="entry name" value="ANK_REPEAT"/>
    <property type="match status" value="1"/>
</dbReference>
<dbReference type="EMBL" id="JAAMPI010000001">
    <property type="protein sequence ID" value="KAF4638043.1"/>
    <property type="molecule type" value="Genomic_DNA"/>
</dbReference>
<evidence type="ECO:0008006" key="8">
    <source>
        <dbReference type="Google" id="ProtNLM"/>
    </source>
</evidence>
<dbReference type="Pfam" id="PF24883">
    <property type="entry name" value="NPHP3_N"/>
    <property type="match status" value="1"/>
</dbReference>
<comment type="caution">
    <text evidence="6">The sequence shown here is derived from an EMBL/GenBank/DDBJ whole genome shotgun (WGS) entry which is preliminary data.</text>
</comment>
<name>A0A8H4RYU3_9HELO</name>
<dbReference type="PANTHER" id="PTHR10039">
    <property type="entry name" value="AMELOGENIN"/>
    <property type="match status" value="1"/>
</dbReference>
<feature type="repeat" description="ANK" evidence="2">
    <location>
        <begin position="1003"/>
        <end position="1035"/>
    </location>
</feature>
<dbReference type="InterPro" id="IPR002110">
    <property type="entry name" value="Ankyrin_rpt"/>
</dbReference>
<evidence type="ECO:0000259" key="3">
    <source>
        <dbReference type="Pfam" id="PF22939"/>
    </source>
</evidence>
<dbReference type="Gene3D" id="1.25.40.20">
    <property type="entry name" value="Ankyrin repeat-containing domain"/>
    <property type="match status" value="1"/>
</dbReference>
<dbReference type="OrthoDB" id="7464126at2759"/>
<proteinExistence type="predicted"/>
<dbReference type="SUPFAM" id="SSF48403">
    <property type="entry name" value="Ankyrin repeat"/>
    <property type="match status" value="1"/>
</dbReference>
<keyword evidence="2" id="KW-0040">ANK repeat</keyword>
<feature type="domain" description="Nephrocystin 3-like N-terminal" evidence="5">
    <location>
        <begin position="248"/>
        <end position="387"/>
    </location>
</feature>
<dbReference type="InterPro" id="IPR036770">
    <property type="entry name" value="Ankyrin_rpt-contain_sf"/>
</dbReference>
<sequence>MTDLINNAPIRHADAEDIWNPWEIAKERFMADLDDEKKAAFLSASMENLFYCASNVDREDQQTSKTRSMIKIMSPLVSAVEDYGSALDTYANIASLYLAPIWGSIRVVLALAKVYGRFYARMVETFGRIGDILPRLRDYQRIFDSKKHGRLTQTLSAAYLDIITLCTEFKALLQSQKKSSMQRIFKPLSPSLNASLEGALERFRKHRKEVEKEAELCHMVEASQARDLVLRNNEAAEARERGTSNQPPAGCGKSVLTSSLVDQQLLPQSSSNTTKTLFYYCDYSDKRTLDPVNLFGSISQQLLRQMGELPGDLLTMLEDMHQSSALLNFERILALLQLSFDKNSSIAIFVDGIDEMTEHNRKLVLQRLSSIMKSANDSQLKIFVSSREDTTYLFSGLTCPKYKIRVQNDSISEDIETYVRNSVHELREKGELALGEPTLAQEIVTALTNGAKGMFLWVRFQLDDLCRAETDNSIRKVLKNLPKNLSETYDRLLGRIDGDEKHEFLRRIFAWVIYARRPLHMNELREAIAFTCEDRCWDAKKIPNDISRLIRASGNLAFIDDDTGNVHLAHYTVQQYLLNHDKRSSIALGFALDEVEVELGYLCVTYLSFSDFETQVERYSNTTTASFSGMETAIQSGALLPRSSTGGKLERALKTLQPRQHSSANIDYARHINIQTQQKNSPKSVLMTKPWKDSTLQKSEPRSFPYTSLFGWAIFANHTPALAAPDWGNHTQHLRNCLVSINNHLGNTKAIRIPRDPHSKAEDCAFQIPAHFEDPWQDWVFQNLVSACIKGCLDALNFVLVALSGEPSRNRKFILAFLLFEASKLDQTSFVKLLFSQYDKTEMGNPEWLNDRDLQSYNILEHAAIHGLEEMASLLLIAGYSLTQKFISRIIDGNWKAKASEESNLQFMSFLINEYLREAILNYRTSDVRSLLKNDVSSSSRVRRSKVTRSMFQDSRPNVSFYFELRQTDYMFALNLALFCKANNIADLLVRNGAQVNAREPLSGYTALHFAILAISIELVKLLDNYGADFEVKDNEGRSLLQFAMDIQPSFVQNNNEDEIIEIIKYIEDRIVFDNPDQQKLGFPLLFPLRRQRQLPLLIEGNLGRMNGY</sequence>
<evidence type="ECO:0000256" key="1">
    <source>
        <dbReference type="ARBA" id="ARBA00022737"/>
    </source>
</evidence>
<evidence type="ECO:0000313" key="6">
    <source>
        <dbReference type="EMBL" id="KAF4638043.1"/>
    </source>
</evidence>
<gene>
    <name evidence="6" type="ORF">G7Y89_g25</name>
</gene>
<organism evidence="6 7">
    <name type="scientific">Cudoniella acicularis</name>
    <dbReference type="NCBI Taxonomy" id="354080"/>
    <lineage>
        <taxon>Eukaryota</taxon>
        <taxon>Fungi</taxon>
        <taxon>Dikarya</taxon>
        <taxon>Ascomycota</taxon>
        <taxon>Pezizomycotina</taxon>
        <taxon>Leotiomycetes</taxon>
        <taxon>Helotiales</taxon>
        <taxon>Tricladiaceae</taxon>
        <taxon>Cudoniella</taxon>
    </lineage>
</organism>
<feature type="domain" description="GPI inositol-deacylase winged helix" evidence="3">
    <location>
        <begin position="505"/>
        <end position="588"/>
    </location>
</feature>
<protein>
    <recommendedName>
        <fullName evidence="8">NACHT domain-containing protein</fullName>
    </recommendedName>
</protein>
<dbReference type="Pfam" id="PF24809">
    <property type="entry name" value="DUF7708"/>
    <property type="match status" value="1"/>
</dbReference>
<dbReference type="PROSITE" id="PS50297">
    <property type="entry name" value="ANK_REP_REGION"/>
    <property type="match status" value="1"/>
</dbReference>
<accession>A0A8H4RYU3</accession>